<dbReference type="PIRSF" id="PIRSF000137">
    <property type="entry name" value="Alcohol_oxidase"/>
    <property type="match status" value="1"/>
</dbReference>
<feature type="active site" description="Proton acceptor" evidence="6">
    <location>
        <position position="583"/>
    </location>
</feature>
<gene>
    <name evidence="11" type="ORF">FHETE_5846</name>
</gene>
<feature type="binding site" evidence="7">
    <location>
        <begin position="537"/>
        <end position="538"/>
    </location>
    <ligand>
        <name>FAD</name>
        <dbReference type="ChEBI" id="CHEBI:57692"/>
    </ligand>
</feature>
<keyword evidence="3 8" id="KW-0285">Flavoprotein</keyword>
<keyword evidence="4 7" id="KW-0274">FAD</keyword>
<dbReference type="PROSITE" id="PS00624">
    <property type="entry name" value="GMC_OXRED_2"/>
    <property type="match status" value="1"/>
</dbReference>
<keyword evidence="5" id="KW-0560">Oxidoreductase</keyword>
<feature type="active site" description="Proton donor" evidence="6">
    <location>
        <position position="538"/>
    </location>
</feature>
<feature type="binding site" evidence="7">
    <location>
        <position position="244"/>
    </location>
    <ligand>
        <name>FAD</name>
        <dbReference type="ChEBI" id="CHEBI:57692"/>
    </ligand>
</feature>
<dbReference type="EMBL" id="JAAGWQ010000103">
    <property type="protein sequence ID" value="KAF5667143.1"/>
    <property type="molecule type" value="Genomic_DNA"/>
</dbReference>
<dbReference type="Proteomes" id="UP000567885">
    <property type="component" value="Unassembled WGS sequence"/>
</dbReference>
<feature type="domain" description="Glucose-methanol-choline oxidoreductase N-terminal" evidence="10">
    <location>
        <begin position="280"/>
        <end position="294"/>
    </location>
</feature>
<dbReference type="SUPFAM" id="SSF51905">
    <property type="entry name" value="FAD/NAD(P)-binding domain"/>
    <property type="match status" value="1"/>
</dbReference>
<dbReference type="GO" id="GO:0016614">
    <property type="term" value="F:oxidoreductase activity, acting on CH-OH group of donors"/>
    <property type="evidence" value="ECO:0007669"/>
    <property type="project" value="InterPro"/>
</dbReference>
<dbReference type="Gene3D" id="3.30.560.10">
    <property type="entry name" value="Glucose Oxidase, domain 3"/>
    <property type="match status" value="1"/>
</dbReference>
<dbReference type="InterPro" id="IPR000172">
    <property type="entry name" value="GMC_OxRdtase_N"/>
</dbReference>
<dbReference type="SUPFAM" id="SSF54373">
    <property type="entry name" value="FAD-linked reductases, C-terminal domain"/>
    <property type="match status" value="1"/>
</dbReference>
<comment type="similarity">
    <text evidence="2 8">Belongs to the GMC oxidoreductase family.</text>
</comment>
<proteinExistence type="inferred from homology"/>
<dbReference type="InterPro" id="IPR036188">
    <property type="entry name" value="FAD/NAD-bd_sf"/>
</dbReference>
<evidence type="ECO:0000313" key="12">
    <source>
        <dbReference type="Proteomes" id="UP000567885"/>
    </source>
</evidence>
<name>A0A8H5WR09_FUSHE</name>
<evidence type="ECO:0000256" key="1">
    <source>
        <dbReference type="ARBA" id="ARBA00001974"/>
    </source>
</evidence>
<dbReference type="GO" id="GO:0050660">
    <property type="term" value="F:flavin adenine dinucleotide binding"/>
    <property type="evidence" value="ECO:0007669"/>
    <property type="project" value="InterPro"/>
</dbReference>
<evidence type="ECO:0000256" key="5">
    <source>
        <dbReference type="ARBA" id="ARBA00023002"/>
    </source>
</evidence>
<evidence type="ECO:0000256" key="6">
    <source>
        <dbReference type="PIRSR" id="PIRSR000137-1"/>
    </source>
</evidence>
<sequence>MAQMASIRTVDEFSQLSFDFIIIGGGTAGLAIAARLAQADAAYNVGVIEAGGLIQDDPDVNIPGHYGRSLGGSYDWHLETVPQPRLANRKLPWPRGKALGGTSALNYMAWNRASRDDYDAWAALGNFGWDWEGLLPFFKRSETFHPPGESLQSQHEVSHDADTFGESGPIHISYPTDYSPSHQLWHRTLNALGLPTNSSHVGGSNVGVWTCVNAVEPHSARRSYAIDYCETASPNLHILTHATVDEILISDQKVATGVRFTYQGLEYNVAASREIILSAGSVKSPQILELSGVGNPEILERAGVPTKVDSPHVGENLQEHIMLATVFEVDPSLANRDDLLQDDTLAAAAQEQYTQTADGPLTILPVSLCYVPLAHFVPSDILASLHADADHLSIFDADKQDILRHRLDGNSKLGQIEYIFDLGVWNPYFKGELGKRYGTMLQILQYPFSVGSIHIRPSSDGVATADQSPDIDPQYYEGAHGKLDMEVMKQCLQFANKIAHTEPLSNIIRGPASPSPADFKDDQLLEDWVVQNTITDWHPVGTCAMGGSAGIEGGVVDERLRVYGVQGLRIVDASVMPLQISAHIQATVYAIAEKAAHMIIEDSRSADAMAQGLSKQQARL</sequence>
<comment type="cofactor">
    <cofactor evidence="1 7">
        <name>FAD</name>
        <dbReference type="ChEBI" id="CHEBI:57692"/>
    </cofactor>
</comment>
<comment type="caution">
    <text evidence="11">The sequence shown here is derived from an EMBL/GenBank/DDBJ whole genome shotgun (WGS) entry which is preliminary data.</text>
</comment>
<organism evidence="11 12">
    <name type="scientific">Fusarium heterosporum</name>
    <dbReference type="NCBI Taxonomy" id="42747"/>
    <lineage>
        <taxon>Eukaryota</taxon>
        <taxon>Fungi</taxon>
        <taxon>Dikarya</taxon>
        <taxon>Ascomycota</taxon>
        <taxon>Pezizomycotina</taxon>
        <taxon>Sordariomycetes</taxon>
        <taxon>Hypocreomycetidae</taxon>
        <taxon>Hypocreales</taxon>
        <taxon>Nectriaceae</taxon>
        <taxon>Fusarium</taxon>
        <taxon>Fusarium heterosporum species complex</taxon>
    </lineage>
</organism>
<evidence type="ECO:0000259" key="9">
    <source>
        <dbReference type="PROSITE" id="PS00623"/>
    </source>
</evidence>
<evidence type="ECO:0000313" key="11">
    <source>
        <dbReference type="EMBL" id="KAF5667143.1"/>
    </source>
</evidence>
<dbReference type="AlphaFoldDB" id="A0A8H5WR09"/>
<protein>
    <submittedName>
        <fullName evidence="11">Alcohol oxidase</fullName>
    </submittedName>
</protein>
<evidence type="ECO:0000256" key="3">
    <source>
        <dbReference type="ARBA" id="ARBA00022630"/>
    </source>
</evidence>
<evidence type="ECO:0000256" key="4">
    <source>
        <dbReference type="ARBA" id="ARBA00022827"/>
    </source>
</evidence>
<dbReference type="OrthoDB" id="269227at2759"/>
<dbReference type="InterPro" id="IPR007867">
    <property type="entry name" value="GMC_OxRtase_C"/>
</dbReference>
<feature type="binding site" evidence="7">
    <location>
        <position position="102"/>
    </location>
    <ligand>
        <name>FAD</name>
        <dbReference type="ChEBI" id="CHEBI:57692"/>
    </ligand>
</feature>
<dbReference type="Pfam" id="PF05199">
    <property type="entry name" value="GMC_oxred_C"/>
    <property type="match status" value="1"/>
</dbReference>
<evidence type="ECO:0000256" key="7">
    <source>
        <dbReference type="PIRSR" id="PIRSR000137-2"/>
    </source>
</evidence>
<evidence type="ECO:0000256" key="8">
    <source>
        <dbReference type="RuleBase" id="RU003968"/>
    </source>
</evidence>
<dbReference type="PANTHER" id="PTHR11552">
    <property type="entry name" value="GLUCOSE-METHANOL-CHOLINE GMC OXIDOREDUCTASE"/>
    <property type="match status" value="1"/>
</dbReference>
<dbReference type="Gene3D" id="3.50.50.60">
    <property type="entry name" value="FAD/NAD(P)-binding domain"/>
    <property type="match status" value="1"/>
</dbReference>
<dbReference type="InterPro" id="IPR012132">
    <property type="entry name" value="GMC_OxRdtase"/>
</dbReference>
<evidence type="ECO:0000256" key="2">
    <source>
        <dbReference type="ARBA" id="ARBA00010790"/>
    </source>
</evidence>
<feature type="domain" description="Glucose-methanol-choline oxidoreductase N-terminal" evidence="9">
    <location>
        <begin position="96"/>
        <end position="119"/>
    </location>
</feature>
<dbReference type="PANTHER" id="PTHR11552:SF201">
    <property type="entry name" value="GLUCOSE-METHANOL-CHOLINE OXIDOREDUCTASE N-TERMINAL DOMAIN-CONTAINING PROTEIN"/>
    <property type="match status" value="1"/>
</dbReference>
<dbReference type="Pfam" id="PF00732">
    <property type="entry name" value="GMC_oxred_N"/>
    <property type="match status" value="1"/>
</dbReference>
<reference evidence="11 12" key="1">
    <citation type="submission" date="2020-05" db="EMBL/GenBank/DDBJ databases">
        <title>Identification and distribution of gene clusters putatively required for synthesis of sphingolipid metabolism inhibitors in phylogenetically diverse species of the filamentous fungus Fusarium.</title>
        <authorList>
            <person name="Kim H.-S."/>
            <person name="Busman M."/>
            <person name="Brown D.W."/>
            <person name="Divon H."/>
            <person name="Uhlig S."/>
            <person name="Proctor R.H."/>
        </authorList>
    </citation>
    <scope>NUCLEOTIDE SEQUENCE [LARGE SCALE GENOMIC DNA]</scope>
    <source>
        <strain evidence="11 12">NRRL 20693</strain>
    </source>
</reference>
<dbReference type="PROSITE" id="PS00623">
    <property type="entry name" value="GMC_OXRED_1"/>
    <property type="match status" value="1"/>
</dbReference>
<evidence type="ECO:0000259" key="10">
    <source>
        <dbReference type="PROSITE" id="PS00624"/>
    </source>
</evidence>
<keyword evidence="12" id="KW-1185">Reference proteome</keyword>
<accession>A0A8H5WR09</accession>